<feature type="transmembrane region" description="Helical" evidence="6">
    <location>
        <begin position="60"/>
        <end position="81"/>
    </location>
</feature>
<evidence type="ECO:0000256" key="1">
    <source>
        <dbReference type="ARBA" id="ARBA00004141"/>
    </source>
</evidence>
<reference evidence="8" key="1">
    <citation type="journal article" date="2011" name="Genome Biol.">
        <title>The draft genome of the carcinogenic human liver fluke Clonorchis sinensis.</title>
        <authorList>
            <person name="Wang X."/>
            <person name="Chen W."/>
            <person name="Huang Y."/>
            <person name="Sun J."/>
            <person name="Men J."/>
            <person name="Liu H."/>
            <person name="Luo F."/>
            <person name="Guo L."/>
            <person name="Lv X."/>
            <person name="Deng C."/>
            <person name="Zhou C."/>
            <person name="Fan Y."/>
            <person name="Li X."/>
            <person name="Huang L."/>
            <person name="Hu Y."/>
            <person name="Liang C."/>
            <person name="Hu X."/>
            <person name="Xu J."/>
            <person name="Yu X."/>
        </authorList>
    </citation>
    <scope>NUCLEOTIDE SEQUENCE [LARGE SCALE GENOMIC DNA]</scope>
    <source>
        <strain evidence="8">Henan</strain>
    </source>
</reference>
<accession>G7YSJ7</accession>
<dbReference type="InterPro" id="IPR008952">
    <property type="entry name" value="Tetraspanin_EC2_sf"/>
</dbReference>
<dbReference type="PANTHER" id="PTHR21041:SF17">
    <property type="entry name" value="E3 UBIQUITIN-PROTEIN LIGASE DCST1"/>
    <property type="match status" value="1"/>
</dbReference>
<protein>
    <submittedName>
        <fullName evidence="8">DC-STAMP domain-containing protein 1</fullName>
    </submittedName>
</protein>
<evidence type="ECO:0000256" key="6">
    <source>
        <dbReference type="SAM" id="Phobius"/>
    </source>
</evidence>
<sequence>MWHQHLCLIGITTGSLLFIEAWMLNRIQLPSWLEPDIPDLRLEISRRIRAHVKQKAVRQLIGSSVCTTYWTGAYLISLFPLKLKPRLYRICAIAGFFTWHFVIQPYLFASLFYSIYVMFLVLDDAALLKDNLQDQWTNALNHLRRNNTPTDKVLLYTGYLENLQRTFRCCGALSLSDWDGADPLREGLNSTWFSHKHGFYPWQSTVVYIPPSCCDPERTSTCSQVDLLEYHWELVDRPQHSYSQRVPVHFNGCVEVMTKLIGAELTGTLIQVFLINIALHVLQTSVCYCAWYVRKPRASLHSSSVSLDRNQSAAVNEDKDFLPVVNNDDVISEEEEEEDDDDDEEKEVDGLESLVQLEEETPITVNEGETLIPVSEAKNGQDLLDKHKLFQARKITVGPKPIRPFPLFHGKLGYISNKKLMLAFQGMAIYGRLSLIQHAFRKTKARWIEKGIRIGWCLRDRDDIYATFLRPIRWSTSHCPGQVEWSGLRHWLRRRLPLVEAILYADGNVRREVEGNAIYRCFTICLVRMICCAALGYLLSITLVKAFVPPSEDEPPVGPKKSKREEQDQKDAFIVTKEVTWMTSLLIQTTIVLGAVVSRRVRCLLFMLVPSLGLTVGKSYLGAEVLHTVLTGPTSTTEKNLRSAAETLECLIKLSANLTREAKTFYEDAKENLETESTQNYYELVQEKSTKLTESIDSYKESADKLMQEIAKSEEFARRAEETLRGGSKEEGQGTGHEGVDKVDEARRNRLLEMTQKMVDRDGNATVLTMQRSKDKMKKMLSKIASGPEMFENLSRRLEAGADIERLIKRRMTATCMVFHNTRGRICSMAAVHTCDRLQTVLSLILLYPVLIKYPCIWQVAKGVACPTNEAIDAAVEQCGSSGSNIGMGPGFGAMFYQSVESLNQLRETFHMQIRVGLDKLPNMLDVFSSKQSAALEVAQKTRQAVTILLQMGLLASTLLKLLALVVFRKANMYITKYLSDLDFDNVYIGKSFEAIDAKRVKENREVLLPLKSQERKTVFWRRKAYTKSELSKAFVAGLKSFGFGAVLCVMFLIDRFIFETIGLLDEVTSASVEVGKKQSASETREQGDPEPPTIEGDGIFRELIMNTIIILTKISKIDLDFDLGACSPRVQVTSQYYTYRFVVLWVCMLIVGFFSGYLLRLRHIIMDFFYPFRQRRRAIHLYNRLLVNRRRHLTICRNLLVHHTRQNRLQSEAREKSSAISLYEKNPRLAKFLGQNKVTCILCLDRYKIGPSVVICPYDDAAMCLTCKASVFPDTNTCVICLDRDVIKLFEERRRVLNVKRECIANLDESEVETEVESLAGTEDDQTNEKRSTDSQQDVKYRTQSFGKKDV</sequence>
<dbReference type="Pfam" id="PF00335">
    <property type="entry name" value="Tetraspanin"/>
    <property type="match status" value="1"/>
</dbReference>
<dbReference type="SUPFAM" id="SSF48652">
    <property type="entry name" value="Tetraspanin"/>
    <property type="match status" value="1"/>
</dbReference>
<proteinExistence type="predicted"/>
<gene>
    <name evidence="8" type="ORF">CLF_109386</name>
</gene>
<feature type="compositionally biased region" description="Acidic residues" evidence="5">
    <location>
        <begin position="1311"/>
        <end position="1327"/>
    </location>
</feature>
<dbReference type="Pfam" id="PF07782">
    <property type="entry name" value="DC_STAMP"/>
    <property type="match status" value="1"/>
</dbReference>
<dbReference type="InterPro" id="IPR012858">
    <property type="entry name" value="DC_STAMP-like"/>
</dbReference>
<evidence type="ECO:0000313" key="8">
    <source>
        <dbReference type="EMBL" id="GAA55927.1"/>
    </source>
</evidence>
<organism evidence="8 9">
    <name type="scientific">Clonorchis sinensis</name>
    <name type="common">Chinese liver fluke</name>
    <dbReference type="NCBI Taxonomy" id="79923"/>
    <lineage>
        <taxon>Eukaryota</taxon>
        <taxon>Metazoa</taxon>
        <taxon>Spiralia</taxon>
        <taxon>Lophotrochozoa</taxon>
        <taxon>Platyhelminthes</taxon>
        <taxon>Trematoda</taxon>
        <taxon>Digenea</taxon>
        <taxon>Opisthorchiida</taxon>
        <taxon>Opisthorchiata</taxon>
        <taxon>Opisthorchiidae</taxon>
        <taxon>Clonorchis</taxon>
    </lineage>
</organism>
<evidence type="ECO:0000256" key="3">
    <source>
        <dbReference type="ARBA" id="ARBA00022989"/>
    </source>
</evidence>
<evidence type="ECO:0000259" key="7">
    <source>
        <dbReference type="Pfam" id="PF07782"/>
    </source>
</evidence>
<feature type="compositionally biased region" description="Basic and acidic residues" evidence="5">
    <location>
        <begin position="1328"/>
        <end position="1352"/>
    </location>
</feature>
<feature type="region of interest" description="Disordered" evidence="5">
    <location>
        <begin position="326"/>
        <end position="347"/>
    </location>
</feature>
<feature type="transmembrane region" description="Helical" evidence="6">
    <location>
        <begin position="1138"/>
        <end position="1160"/>
    </location>
</feature>
<name>G7YSJ7_CLOSI</name>
<reference key="2">
    <citation type="submission" date="2011-10" db="EMBL/GenBank/DDBJ databases">
        <title>The genome and transcriptome sequence of Clonorchis sinensis provide insights into the carcinogenic liver fluke.</title>
        <authorList>
            <person name="Wang X."/>
            <person name="Huang Y."/>
            <person name="Chen W."/>
            <person name="Liu H."/>
            <person name="Guo L."/>
            <person name="Chen Y."/>
            <person name="Luo F."/>
            <person name="Zhou W."/>
            <person name="Sun J."/>
            <person name="Mao Q."/>
            <person name="Liang P."/>
            <person name="Zhou C."/>
            <person name="Tian Y."/>
            <person name="Men J."/>
            <person name="Lv X."/>
            <person name="Huang L."/>
            <person name="Zhou J."/>
            <person name="Hu Y."/>
            <person name="Li R."/>
            <person name="Zhang F."/>
            <person name="Lei H."/>
            <person name="Li X."/>
            <person name="Hu X."/>
            <person name="Liang C."/>
            <person name="Xu J."/>
            <person name="Wu Z."/>
            <person name="Yu X."/>
        </authorList>
    </citation>
    <scope>NUCLEOTIDE SEQUENCE</scope>
    <source>
        <strain>Henan</strain>
    </source>
</reference>
<evidence type="ECO:0000313" key="9">
    <source>
        <dbReference type="Proteomes" id="UP000008909"/>
    </source>
</evidence>
<dbReference type="InterPro" id="IPR051856">
    <property type="entry name" value="CSR-E3_Ligase_Protein"/>
</dbReference>
<feature type="region of interest" description="Disordered" evidence="5">
    <location>
        <begin position="1311"/>
        <end position="1352"/>
    </location>
</feature>
<feature type="region of interest" description="Disordered" evidence="5">
    <location>
        <begin position="718"/>
        <end position="745"/>
    </location>
</feature>
<feature type="transmembrane region" description="Helical" evidence="6">
    <location>
        <begin position="948"/>
        <end position="968"/>
    </location>
</feature>
<comment type="subcellular location">
    <subcellularLocation>
        <location evidence="1">Membrane</location>
        <topology evidence="1">Multi-pass membrane protein</topology>
    </subcellularLocation>
</comment>
<evidence type="ECO:0000256" key="5">
    <source>
        <dbReference type="SAM" id="MobiDB-lite"/>
    </source>
</evidence>
<evidence type="ECO:0000256" key="2">
    <source>
        <dbReference type="ARBA" id="ARBA00022692"/>
    </source>
</evidence>
<dbReference type="Gene3D" id="1.10.1450.10">
    <property type="entry name" value="Tetraspanin"/>
    <property type="match status" value="1"/>
</dbReference>
<keyword evidence="4 6" id="KW-0472">Membrane</keyword>
<dbReference type="PANTHER" id="PTHR21041">
    <property type="entry name" value="DENDRITIC CELL-SPECIFIC TRANSMEMBRANE PROTEIN"/>
    <property type="match status" value="1"/>
</dbReference>
<dbReference type="GO" id="GO:0016020">
    <property type="term" value="C:membrane"/>
    <property type="evidence" value="ECO:0007669"/>
    <property type="project" value="UniProtKB-SubCell"/>
</dbReference>
<feature type="transmembrane region" description="Helical" evidence="6">
    <location>
        <begin position="1031"/>
        <end position="1054"/>
    </location>
</feature>
<evidence type="ECO:0000256" key="4">
    <source>
        <dbReference type="ARBA" id="ARBA00023136"/>
    </source>
</evidence>
<feature type="transmembrane region" description="Helical" evidence="6">
    <location>
        <begin position="93"/>
        <end position="122"/>
    </location>
</feature>
<keyword evidence="3 6" id="KW-1133">Transmembrane helix</keyword>
<dbReference type="InterPro" id="IPR018499">
    <property type="entry name" value="Tetraspanin/Peripherin"/>
</dbReference>
<keyword evidence="9" id="KW-1185">Reference proteome</keyword>
<keyword evidence="2 6" id="KW-0812">Transmembrane</keyword>
<feature type="compositionally biased region" description="Acidic residues" evidence="5">
    <location>
        <begin position="330"/>
        <end position="347"/>
    </location>
</feature>
<dbReference type="Proteomes" id="UP000008909">
    <property type="component" value="Unassembled WGS sequence"/>
</dbReference>
<feature type="domain" description="Dendritic cell-specific transmembrane protein-like" evidence="7">
    <location>
        <begin position="984"/>
        <end position="1183"/>
    </location>
</feature>
<dbReference type="EMBL" id="DF144115">
    <property type="protein sequence ID" value="GAA55927.1"/>
    <property type="molecule type" value="Genomic_DNA"/>
</dbReference>